<protein>
    <submittedName>
        <fullName evidence="2">Uncharacterized protein</fullName>
    </submittedName>
</protein>
<evidence type="ECO:0000313" key="1">
    <source>
        <dbReference type="EMBL" id="GBN70074.1"/>
    </source>
</evidence>
<comment type="caution">
    <text evidence="2">The sequence shown here is derived from an EMBL/GenBank/DDBJ whole genome shotgun (WGS) entry which is preliminary data.</text>
</comment>
<gene>
    <name evidence="2" type="ORF">AVEN_156700_1</name>
    <name evidence="1" type="ORF">AVEN_253284_1</name>
</gene>
<dbReference type="EMBL" id="BGPR01015646">
    <property type="protein sequence ID" value="GBN70076.1"/>
    <property type="molecule type" value="Genomic_DNA"/>
</dbReference>
<accession>A0A4Y2R3P2</accession>
<organism evidence="2 3">
    <name type="scientific">Araneus ventricosus</name>
    <name type="common">Orbweaver spider</name>
    <name type="synonym">Epeira ventricosa</name>
    <dbReference type="NCBI Taxonomy" id="182803"/>
    <lineage>
        <taxon>Eukaryota</taxon>
        <taxon>Metazoa</taxon>
        <taxon>Ecdysozoa</taxon>
        <taxon>Arthropoda</taxon>
        <taxon>Chelicerata</taxon>
        <taxon>Arachnida</taxon>
        <taxon>Araneae</taxon>
        <taxon>Araneomorphae</taxon>
        <taxon>Entelegynae</taxon>
        <taxon>Araneoidea</taxon>
        <taxon>Araneidae</taxon>
        <taxon>Araneus</taxon>
    </lineage>
</organism>
<sequence>MERKKSPPRRVVTKERRRDSLVCVRAMLFPIHNFFMRNLVEEGVTSGTSRIAIPLGASPAAAFPWRPGGSWEGRDESGAQNLPGREQISSLVSAAGHVMVLSRGEGPSEWCLPLARRR</sequence>
<dbReference type="EMBL" id="BGPR01015645">
    <property type="protein sequence ID" value="GBN70074.1"/>
    <property type="molecule type" value="Genomic_DNA"/>
</dbReference>
<reference evidence="2 3" key="1">
    <citation type="journal article" date="2019" name="Sci. Rep.">
        <title>Orb-weaving spider Araneus ventricosus genome elucidates the spidroin gene catalogue.</title>
        <authorList>
            <person name="Kono N."/>
            <person name="Nakamura H."/>
            <person name="Ohtoshi R."/>
            <person name="Moran D.A.P."/>
            <person name="Shinohara A."/>
            <person name="Yoshida Y."/>
            <person name="Fujiwara M."/>
            <person name="Mori M."/>
            <person name="Tomita M."/>
            <person name="Arakawa K."/>
        </authorList>
    </citation>
    <scope>NUCLEOTIDE SEQUENCE [LARGE SCALE GENOMIC DNA]</scope>
</reference>
<dbReference type="OrthoDB" id="6463331at2759"/>
<dbReference type="Proteomes" id="UP000499080">
    <property type="component" value="Unassembled WGS sequence"/>
</dbReference>
<dbReference type="AlphaFoldDB" id="A0A4Y2R3P2"/>
<keyword evidence="3" id="KW-1185">Reference proteome</keyword>
<evidence type="ECO:0000313" key="3">
    <source>
        <dbReference type="Proteomes" id="UP000499080"/>
    </source>
</evidence>
<evidence type="ECO:0000313" key="2">
    <source>
        <dbReference type="EMBL" id="GBN70076.1"/>
    </source>
</evidence>
<proteinExistence type="predicted"/>
<name>A0A4Y2R3P2_ARAVE</name>